<evidence type="ECO:0000313" key="2">
    <source>
        <dbReference type="EMBL" id="MDY0394026.1"/>
    </source>
</evidence>
<comment type="function">
    <text evidence="1">Catalyzes the dephosphorylation of 2-6 carbon acid sugars in vitro.</text>
</comment>
<dbReference type="RefSeq" id="WP_390355390.1">
    <property type="nucleotide sequence ID" value="NZ_JBHUIZ010000006.1"/>
</dbReference>
<dbReference type="EC" id="3.1.3.-" evidence="1"/>
<dbReference type="InterPro" id="IPR036412">
    <property type="entry name" value="HAD-like_sf"/>
</dbReference>
<dbReference type="EMBL" id="JAWDIP010000003">
    <property type="protein sequence ID" value="MDY0394026.1"/>
    <property type="molecule type" value="Genomic_DNA"/>
</dbReference>
<dbReference type="Pfam" id="PF13344">
    <property type="entry name" value="Hydrolase_6"/>
    <property type="match status" value="1"/>
</dbReference>
<keyword evidence="3" id="KW-1185">Reference proteome</keyword>
<evidence type="ECO:0000313" key="3">
    <source>
        <dbReference type="Proteomes" id="UP001281447"/>
    </source>
</evidence>
<dbReference type="Gene3D" id="3.40.50.1000">
    <property type="entry name" value="HAD superfamily/HAD-like"/>
    <property type="match status" value="2"/>
</dbReference>
<dbReference type="NCBIfam" id="TIGR01460">
    <property type="entry name" value="HAD-SF-IIA"/>
    <property type="match status" value="1"/>
</dbReference>
<comment type="similarity">
    <text evidence="1">Belongs to the HAD-like hydrolase superfamily. NagD family.</text>
</comment>
<dbReference type="SUPFAM" id="SSF56784">
    <property type="entry name" value="HAD-like"/>
    <property type="match status" value="1"/>
</dbReference>
<dbReference type="PANTHER" id="PTHR19288:SF46">
    <property type="entry name" value="HALOACID DEHALOGENASE-LIKE HYDROLASE DOMAIN-CONTAINING PROTEIN 2"/>
    <property type="match status" value="1"/>
</dbReference>
<proteinExistence type="inferred from homology"/>
<dbReference type="Proteomes" id="UP001281447">
    <property type="component" value="Unassembled WGS sequence"/>
</dbReference>
<sequence>MKRKIEGIIFDLDGTLYLGDHAIPGAEATLKWVRERHLQVRFVTNNPRFSRAFYLEKLNRLNLPAEQHEVVTSAQLTAKYLKEHQDFGSVFVIGESQLLRELADANVDVVQHDHADTVLVSFDTTLTYEKMMNAYRALQNGAHFIATNPDAVCPTPDGGLMDAGAIIAALETATGRKLEKVFGKPSQLLAELMVEQMGVAPESCVVVGDRLNTDIQLGKRANLQTVWIRAHEEEIPTESHNKPDYMIESIKALPEVLCDAVGTVRTEMK</sequence>
<keyword evidence="2" id="KW-0378">Hydrolase</keyword>
<organism evidence="2 3">
    <name type="scientific">Tigheibacillus halophilus</name>
    <dbReference type="NCBI Taxonomy" id="361280"/>
    <lineage>
        <taxon>Bacteria</taxon>
        <taxon>Bacillati</taxon>
        <taxon>Bacillota</taxon>
        <taxon>Bacilli</taxon>
        <taxon>Bacillales</taxon>
        <taxon>Bacillaceae</taxon>
        <taxon>Tigheibacillus</taxon>
    </lineage>
</organism>
<dbReference type="GO" id="GO:0016787">
    <property type="term" value="F:hydrolase activity"/>
    <property type="evidence" value="ECO:0007669"/>
    <property type="project" value="UniProtKB-KW"/>
</dbReference>
<reference evidence="2 3" key="1">
    <citation type="submission" date="2023-10" db="EMBL/GenBank/DDBJ databases">
        <title>Virgibacillus halophilus 5B73C genome.</title>
        <authorList>
            <person name="Miliotis G."/>
            <person name="Sengupta P."/>
            <person name="Hameed A."/>
            <person name="Chuvochina M."/>
            <person name="Mcdonagh F."/>
            <person name="Simpson A.C."/>
            <person name="Singh N.K."/>
            <person name="Rekha P.D."/>
            <person name="Raman K."/>
            <person name="Hugenholtz P."/>
            <person name="Venkateswaran K."/>
        </authorList>
    </citation>
    <scope>NUCLEOTIDE SEQUENCE [LARGE SCALE GENOMIC DNA]</scope>
    <source>
        <strain evidence="2 3">5B73C</strain>
    </source>
</reference>
<dbReference type="PIRSF" id="PIRSF000915">
    <property type="entry name" value="PGP-type_phosphatase"/>
    <property type="match status" value="1"/>
</dbReference>
<comment type="cofactor">
    <cofactor evidence="1">
        <name>Mg(2+)</name>
        <dbReference type="ChEBI" id="CHEBI:18420"/>
    </cofactor>
</comment>
<keyword evidence="1" id="KW-0479">Metal-binding</keyword>
<protein>
    <recommendedName>
        <fullName evidence="1">Acid sugar phosphatase</fullName>
        <ecNumber evidence="1">3.1.3.-</ecNumber>
    </recommendedName>
</protein>
<keyword evidence="1" id="KW-0460">Magnesium</keyword>
<dbReference type="InterPro" id="IPR006357">
    <property type="entry name" value="HAD-SF_hydro_IIA"/>
</dbReference>
<dbReference type="Pfam" id="PF13242">
    <property type="entry name" value="Hydrolase_like"/>
    <property type="match status" value="1"/>
</dbReference>
<dbReference type="SFLD" id="SFLDG01129">
    <property type="entry name" value="C1.5:_HAD__Beta-PGM__Phosphata"/>
    <property type="match status" value="1"/>
</dbReference>
<evidence type="ECO:0000256" key="1">
    <source>
        <dbReference type="PIRNR" id="PIRNR000915"/>
    </source>
</evidence>
<accession>A0ABU5C3X1</accession>
<dbReference type="InterPro" id="IPR023214">
    <property type="entry name" value="HAD_sf"/>
</dbReference>
<gene>
    <name evidence="2" type="ORF">RWE15_05485</name>
</gene>
<name>A0ABU5C3X1_9BACI</name>
<dbReference type="SFLD" id="SFLDS00003">
    <property type="entry name" value="Haloacid_Dehalogenase"/>
    <property type="match status" value="1"/>
</dbReference>
<comment type="caution">
    <text evidence="2">The sequence shown here is derived from an EMBL/GenBank/DDBJ whole genome shotgun (WGS) entry which is preliminary data.</text>
</comment>
<dbReference type="PANTHER" id="PTHR19288">
    <property type="entry name" value="4-NITROPHENYLPHOSPHATASE-RELATED"/>
    <property type="match status" value="1"/>
</dbReference>